<name>B5VFD2_YEAS6</name>
<dbReference type="EMBL" id="ABSV01000337">
    <property type="protein sequence ID" value="EDZ73362.1"/>
    <property type="molecule type" value="Genomic_DNA"/>
</dbReference>
<feature type="transmembrane region" description="Helical" evidence="1">
    <location>
        <begin position="48"/>
        <end position="66"/>
    </location>
</feature>
<keyword evidence="1" id="KW-0812">Transmembrane</keyword>
<organism evidence="2 3">
    <name type="scientific">Saccharomyces cerevisiae (strain AWRI1631)</name>
    <name type="common">Baker's yeast</name>
    <dbReference type="NCBI Taxonomy" id="545124"/>
    <lineage>
        <taxon>Eukaryota</taxon>
        <taxon>Fungi</taxon>
        <taxon>Dikarya</taxon>
        <taxon>Ascomycota</taxon>
        <taxon>Saccharomycotina</taxon>
        <taxon>Saccharomycetes</taxon>
        <taxon>Saccharomycetales</taxon>
        <taxon>Saccharomycetaceae</taxon>
        <taxon>Saccharomyces</taxon>
    </lineage>
</organism>
<dbReference type="Proteomes" id="UP000008988">
    <property type="component" value="Unassembled WGS sequence"/>
</dbReference>
<evidence type="ECO:0000313" key="3">
    <source>
        <dbReference type="Proteomes" id="UP000008988"/>
    </source>
</evidence>
<accession>B5VFD2</accession>
<evidence type="ECO:0000256" key="1">
    <source>
        <dbReference type="SAM" id="Phobius"/>
    </source>
</evidence>
<evidence type="ECO:0000313" key="2">
    <source>
        <dbReference type="EMBL" id="EDZ73362.1"/>
    </source>
</evidence>
<reference evidence="2 3" key="1">
    <citation type="journal article" date="2008" name="FEMS Yeast Res.">
        <title>Comparative genome analysis of a Saccharomyces cerevisiae wine strain.</title>
        <authorList>
            <person name="Borneman A.R."/>
            <person name="Forgan A.H."/>
            <person name="Pretorius I.S."/>
            <person name="Chambers P.J."/>
        </authorList>
    </citation>
    <scope>NUCLEOTIDE SEQUENCE [LARGE SCALE GENOMIC DNA]</scope>
    <source>
        <strain evidence="2 3">AWRI1631</strain>
    </source>
</reference>
<comment type="caution">
    <text evidence="2">The sequence shown here is derived from an EMBL/GenBank/DDBJ whole genome shotgun (WGS) entry which is preliminary data.</text>
</comment>
<feature type="transmembrane region" description="Helical" evidence="1">
    <location>
        <begin position="6"/>
        <end position="27"/>
    </location>
</feature>
<keyword evidence="1" id="KW-1133">Transmembrane helix</keyword>
<gene>
    <name evidence="2" type="ORF">AWRI1631_41000</name>
</gene>
<dbReference type="AlphaFoldDB" id="B5VFD2"/>
<proteinExistence type="predicted"/>
<keyword evidence="1" id="KW-0472">Membrane</keyword>
<sequence length="116" mass="13103">MSLSTLVYFVLLSFVLLLAVSVLICPLSSTISPVFRSTRSPCSSIDSYLLMMLDHTFLMFSSASLWRSMTSSSVSLGMMWFSLDIIYTWPFLSAIGREIPSSFFVFRFSIFGGYTR</sequence>
<feature type="transmembrane region" description="Helical" evidence="1">
    <location>
        <begin position="86"/>
        <end position="106"/>
    </location>
</feature>
<protein>
    <submittedName>
        <fullName evidence="2">Uncharacterized protein</fullName>
    </submittedName>
</protein>